<dbReference type="AlphaFoldDB" id="A0A915ERR2"/>
<organism evidence="1 2">
    <name type="scientific">Ditylenchus dipsaci</name>
    <dbReference type="NCBI Taxonomy" id="166011"/>
    <lineage>
        <taxon>Eukaryota</taxon>
        <taxon>Metazoa</taxon>
        <taxon>Ecdysozoa</taxon>
        <taxon>Nematoda</taxon>
        <taxon>Chromadorea</taxon>
        <taxon>Rhabditida</taxon>
        <taxon>Tylenchina</taxon>
        <taxon>Tylenchomorpha</taxon>
        <taxon>Sphaerularioidea</taxon>
        <taxon>Anguinidae</taxon>
        <taxon>Anguininae</taxon>
        <taxon>Ditylenchus</taxon>
    </lineage>
</organism>
<keyword evidence="1" id="KW-1185">Reference proteome</keyword>
<evidence type="ECO:0000313" key="2">
    <source>
        <dbReference type="WBParaSite" id="jg8254"/>
    </source>
</evidence>
<reference evidence="2" key="1">
    <citation type="submission" date="2022-11" db="UniProtKB">
        <authorList>
            <consortium name="WormBaseParasite"/>
        </authorList>
    </citation>
    <scope>IDENTIFICATION</scope>
</reference>
<evidence type="ECO:0000313" key="1">
    <source>
        <dbReference type="Proteomes" id="UP000887574"/>
    </source>
</evidence>
<accession>A0A915ERR2</accession>
<name>A0A915ERR2_9BILA</name>
<protein>
    <submittedName>
        <fullName evidence="2">Uncharacterized protein</fullName>
    </submittedName>
</protein>
<proteinExistence type="predicted"/>
<dbReference type="WBParaSite" id="jg8254">
    <property type="protein sequence ID" value="jg8254"/>
    <property type="gene ID" value="jg8254"/>
</dbReference>
<sequence length="122" mass="14119">MSSKIPNETSCEIFGFFSQSECQNQLVVSCIHYSLIAPRLKMVYCYLVMSKSVIWLTLTVMFLESQKAAKIRLHNYIDSPDYPEDLELQLSGFKKVVEDIQSLSDREVSEQFDLLPEEEAKR</sequence>
<dbReference type="Proteomes" id="UP000887574">
    <property type="component" value="Unplaced"/>
</dbReference>